<feature type="transmembrane region" description="Helical" evidence="2">
    <location>
        <begin position="456"/>
        <end position="475"/>
    </location>
</feature>
<evidence type="ECO:0008006" key="5">
    <source>
        <dbReference type="Google" id="ProtNLM"/>
    </source>
</evidence>
<feature type="region of interest" description="Disordered" evidence="1">
    <location>
        <begin position="1"/>
        <end position="28"/>
    </location>
</feature>
<feature type="transmembrane region" description="Helical" evidence="2">
    <location>
        <begin position="209"/>
        <end position="228"/>
    </location>
</feature>
<feature type="transmembrane region" description="Helical" evidence="2">
    <location>
        <begin position="36"/>
        <end position="56"/>
    </location>
</feature>
<keyword evidence="2" id="KW-1133">Transmembrane helix</keyword>
<organism evidence="3 4">
    <name type="scientific">Hymenobacter lucidus</name>
    <dbReference type="NCBI Taxonomy" id="2880930"/>
    <lineage>
        <taxon>Bacteria</taxon>
        <taxon>Pseudomonadati</taxon>
        <taxon>Bacteroidota</taxon>
        <taxon>Cytophagia</taxon>
        <taxon>Cytophagales</taxon>
        <taxon>Hymenobacteraceae</taxon>
        <taxon>Hymenobacter</taxon>
    </lineage>
</organism>
<evidence type="ECO:0000313" key="4">
    <source>
        <dbReference type="Proteomes" id="UP001165296"/>
    </source>
</evidence>
<dbReference type="EMBL" id="JAJADR010000009">
    <property type="protein sequence ID" value="MCB2410646.1"/>
    <property type="molecule type" value="Genomic_DNA"/>
</dbReference>
<name>A0ABS8AXU8_9BACT</name>
<evidence type="ECO:0000256" key="1">
    <source>
        <dbReference type="SAM" id="MobiDB-lite"/>
    </source>
</evidence>
<evidence type="ECO:0000256" key="2">
    <source>
        <dbReference type="SAM" id="Phobius"/>
    </source>
</evidence>
<comment type="caution">
    <text evidence="3">The sequence shown here is derived from an EMBL/GenBank/DDBJ whole genome shotgun (WGS) entry which is preliminary data.</text>
</comment>
<reference evidence="3" key="1">
    <citation type="submission" date="2021-10" db="EMBL/GenBank/DDBJ databases">
        <authorList>
            <person name="Dean J.D."/>
            <person name="Kim M.K."/>
            <person name="Newey C.N."/>
            <person name="Stoker T.S."/>
            <person name="Thompson D.W."/>
            <person name="Grose J.H."/>
        </authorList>
    </citation>
    <scope>NUCLEOTIDE SEQUENCE</scope>
    <source>
        <strain evidence="3">BT178</strain>
    </source>
</reference>
<feature type="transmembrane region" description="Helical" evidence="2">
    <location>
        <begin position="169"/>
        <end position="188"/>
    </location>
</feature>
<gene>
    <name evidence="3" type="ORF">LGH74_21845</name>
</gene>
<feature type="transmembrane region" description="Helical" evidence="2">
    <location>
        <begin position="398"/>
        <end position="419"/>
    </location>
</feature>
<dbReference type="RefSeq" id="WP_226179745.1">
    <property type="nucleotide sequence ID" value="NZ_JAJADR010000009.1"/>
</dbReference>
<keyword evidence="4" id="KW-1185">Reference proteome</keyword>
<feature type="transmembrane region" description="Helical" evidence="2">
    <location>
        <begin position="425"/>
        <end position="444"/>
    </location>
</feature>
<feature type="transmembrane region" description="Helical" evidence="2">
    <location>
        <begin position="370"/>
        <end position="391"/>
    </location>
</feature>
<accession>A0ABS8AXU8</accession>
<protein>
    <recommendedName>
        <fullName evidence="5">Glycosyltransferase RgtA/B/C/D-like domain-containing protein</fullName>
    </recommendedName>
</protein>
<feature type="transmembrane region" description="Helical" evidence="2">
    <location>
        <begin position="234"/>
        <end position="253"/>
    </location>
</feature>
<dbReference type="Proteomes" id="UP001165296">
    <property type="component" value="Unassembled WGS sequence"/>
</dbReference>
<evidence type="ECO:0000313" key="3">
    <source>
        <dbReference type="EMBL" id="MCB2410646.1"/>
    </source>
</evidence>
<sequence length="498" mass="54247">MPVDIPAPTGQTVAAGGPMNGPPTNSANSQAELPSAALAAWVSGGVFLLYCLYLPFSGYSEMVYDALGYWTLTERFFHAGHFSLLAYDDTLRGYLLPLLNLPAKAIAHFTGAEPLLLTRLMGAGWAALLFGWLAPALWLTLFPRHRLGWPPRVAFAALGFLFWRDYFNFVLSDFPALAMLLLALRLSLQRPGLLRAILTGACLMAASNIRPIYLLAVPAVALLALVSAAYRQRLLVLTGMVVGGTLLSGPQLLMNGRHHGIWTPLVLSRDTRLPTANLYLTQLGWGVVIQKYETSLDPAFPAPRMLYPDPAGQALLQRLGSRHFSGYGAYAATVLGEPLAFATLYGRHLFNGLDVQYPTPFVRAVPQRSNLLMGLHYSVWFGALAMLGAAFRHWRQSGAWRVALVVLALGLPCLASLPIAVECRFLLPLHLLLYAVTCFGGAQWQLAQPRWSWAKAGLLAAGYGLFLLLCFRLSAQTQAQLTHDVTVLAPLGGTKAQR</sequence>
<proteinExistence type="predicted"/>
<feature type="transmembrane region" description="Helical" evidence="2">
    <location>
        <begin position="120"/>
        <end position="140"/>
    </location>
</feature>
<keyword evidence="2" id="KW-0472">Membrane</keyword>
<keyword evidence="2" id="KW-0812">Transmembrane</keyword>